<evidence type="ECO:0000313" key="8">
    <source>
        <dbReference type="Proteomes" id="UP001183794"/>
    </source>
</evidence>
<dbReference type="EMBL" id="JAVDYJ010000001">
    <property type="protein sequence ID" value="MDR7347708.1"/>
    <property type="molecule type" value="Genomic_DNA"/>
</dbReference>
<keyword evidence="2" id="KW-1003">Cell membrane</keyword>
<evidence type="ECO:0000256" key="1">
    <source>
        <dbReference type="ARBA" id="ARBA00004651"/>
    </source>
</evidence>
<dbReference type="CDD" id="cd06574">
    <property type="entry name" value="TM_PBP1_branched-chain-AA_like"/>
    <property type="match status" value="1"/>
</dbReference>
<protein>
    <submittedName>
        <fullName evidence="7">ABC transport system permease protein</fullName>
    </submittedName>
</protein>
<feature type="transmembrane region" description="Helical" evidence="6">
    <location>
        <begin position="179"/>
        <end position="197"/>
    </location>
</feature>
<sequence length="325" mass="34149">MTVTLELGLIYAIMALGVYLTFRILNFPDLTVDQSFTTGAATAAILIVNYDLDPVLALGAAFLAGALAGVVTGLLHAKGGINPLLAGILTMLALYSINLRIMGNRANVPLLGNDTLYTWFSGTGITGWTLILVLAIIVLVVKLVLDWFLGTDMGLGLQATGDNEEMVRSLGVSTDTMKIVGLAVSNGLVGMAGAFIAQKQGSADISMGIGLILVGLASVILGQALFNNRFVHGFANTAVGKFFFGTRNREVLIATTAVIIGSIIYRAAVQGALAVGFNPNDMRLISAIIVVIALLIPKWRIRKRPKTTGATTADPAFKEATNVKA</sequence>
<evidence type="ECO:0000256" key="3">
    <source>
        <dbReference type="ARBA" id="ARBA00022692"/>
    </source>
</evidence>
<proteinExistence type="predicted"/>
<feature type="transmembrane region" description="Helical" evidence="6">
    <location>
        <begin position="7"/>
        <end position="25"/>
    </location>
</feature>
<feature type="transmembrane region" description="Helical" evidence="6">
    <location>
        <begin position="280"/>
        <end position="296"/>
    </location>
</feature>
<dbReference type="RefSeq" id="WP_310174235.1">
    <property type="nucleotide sequence ID" value="NZ_BAABHE010000002.1"/>
</dbReference>
<feature type="transmembrane region" description="Helical" evidence="6">
    <location>
        <begin position="251"/>
        <end position="268"/>
    </location>
</feature>
<dbReference type="Proteomes" id="UP001183794">
    <property type="component" value="Unassembled WGS sequence"/>
</dbReference>
<gene>
    <name evidence="7" type="ORF">J2S62_001965</name>
</gene>
<name>A0ABU2B281_9MICC</name>
<evidence type="ECO:0000313" key="7">
    <source>
        <dbReference type="EMBL" id="MDR7347708.1"/>
    </source>
</evidence>
<keyword evidence="3 6" id="KW-0812">Transmembrane</keyword>
<keyword evidence="4 6" id="KW-1133">Transmembrane helix</keyword>
<feature type="transmembrane region" description="Helical" evidence="6">
    <location>
        <begin position="123"/>
        <end position="145"/>
    </location>
</feature>
<keyword evidence="8" id="KW-1185">Reference proteome</keyword>
<evidence type="ECO:0000256" key="5">
    <source>
        <dbReference type="ARBA" id="ARBA00023136"/>
    </source>
</evidence>
<organism evidence="7 8">
    <name type="scientific">Enteractinococcus fodinae</name>
    <dbReference type="NCBI Taxonomy" id="684663"/>
    <lineage>
        <taxon>Bacteria</taxon>
        <taxon>Bacillati</taxon>
        <taxon>Actinomycetota</taxon>
        <taxon>Actinomycetes</taxon>
        <taxon>Micrococcales</taxon>
        <taxon>Micrococcaceae</taxon>
    </lineage>
</organism>
<comment type="subcellular location">
    <subcellularLocation>
        <location evidence="1">Cell membrane</location>
        <topology evidence="1">Multi-pass membrane protein</topology>
    </subcellularLocation>
</comment>
<dbReference type="PANTHER" id="PTHR32196">
    <property type="entry name" value="ABC TRANSPORTER PERMEASE PROTEIN YPHD-RELATED-RELATED"/>
    <property type="match status" value="1"/>
</dbReference>
<evidence type="ECO:0000256" key="6">
    <source>
        <dbReference type="SAM" id="Phobius"/>
    </source>
</evidence>
<comment type="caution">
    <text evidence="7">The sequence shown here is derived from an EMBL/GenBank/DDBJ whole genome shotgun (WGS) entry which is preliminary data.</text>
</comment>
<accession>A0ABU2B281</accession>
<dbReference type="PANTHER" id="PTHR32196:SF69">
    <property type="entry name" value="BRANCHED-CHAIN AMINO ACID TRANSPORT SYSTEM, PERMEASE PROTEIN"/>
    <property type="match status" value="1"/>
</dbReference>
<evidence type="ECO:0000256" key="2">
    <source>
        <dbReference type="ARBA" id="ARBA00022475"/>
    </source>
</evidence>
<keyword evidence="5 6" id="KW-0472">Membrane</keyword>
<feature type="transmembrane region" description="Helical" evidence="6">
    <location>
        <begin position="209"/>
        <end position="230"/>
    </location>
</feature>
<feature type="transmembrane region" description="Helical" evidence="6">
    <location>
        <begin position="84"/>
        <end position="103"/>
    </location>
</feature>
<dbReference type="InterPro" id="IPR001851">
    <property type="entry name" value="ABC_transp_permease"/>
</dbReference>
<dbReference type="Pfam" id="PF02653">
    <property type="entry name" value="BPD_transp_2"/>
    <property type="match status" value="1"/>
</dbReference>
<feature type="transmembrane region" description="Helical" evidence="6">
    <location>
        <begin position="55"/>
        <end position="77"/>
    </location>
</feature>
<evidence type="ECO:0000256" key="4">
    <source>
        <dbReference type="ARBA" id="ARBA00022989"/>
    </source>
</evidence>
<reference evidence="7 8" key="1">
    <citation type="submission" date="2023-07" db="EMBL/GenBank/DDBJ databases">
        <title>Sequencing the genomes of 1000 actinobacteria strains.</title>
        <authorList>
            <person name="Klenk H.-P."/>
        </authorList>
    </citation>
    <scope>NUCLEOTIDE SEQUENCE [LARGE SCALE GENOMIC DNA]</scope>
    <source>
        <strain evidence="7 8">DSM 22966</strain>
    </source>
</reference>